<dbReference type="GO" id="GO:0004491">
    <property type="term" value="F:methylmalonate-semialdehyde dehydrogenase (acylating, NAD) activity"/>
    <property type="evidence" value="ECO:0007669"/>
    <property type="project" value="InterPro"/>
</dbReference>
<proteinExistence type="inferred from homology"/>
<dbReference type="InterPro" id="IPR014842">
    <property type="entry name" value="AFT"/>
</dbReference>
<feature type="region of interest" description="Disordered" evidence="3">
    <location>
        <begin position="496"/>
        <end position="523"/>
    </location>
</feature>
<feature type="compositionally biased region" description="Polar residues" evidence="3">
    <location>
        <begin position="502"/>
        <end position="523"/>
    </location>
</feature>
<protein>
    <recommendedName>
        <fullName evidence="6">FAR1 domain-containing protein</fullName>
    </recommendedName>
</protein>
<dbReference type="Pfam" id="PF08731">
    <property type="entry name" value="AFT"/>
    <property type="match status" value="1"/>
</dbReference>
<dbReference type="GO" id="GO:0010106">
    <property type="term" value="P:cellular response to iron ion starvation"/>
    <property type="evidence" value="ECO:0007669"/>
    <property type="project" value="InterPro"/>
</dbReference>
<sequence length="566" mass="64212">MSAFPKGHKEFVLSNSESIQQNSAQQQSQAPQFQYLHQSQSRNQSPHGLRHLVSQPHENRDIHGGYIDGVVGIPDSQLLSKYGSELDGMPLLTPTEASETARLVNETFNPEDTAGSAVHAFTDRRGISRPEQQTVIHGNVPNIKDAHMGHFSGQYALPTLPHVHNQEESIQQMQQIEQQLNNQMVNSELLRTQVNNMQVSGHRLDLSQIGRDTEVVVQNGQQPIHEQLQMSLTDSRIPQYSGHPKTALGEDITNKIPKEEKVTSQFLETPMFEEQEFDDVNVLKKFVKEFGRKNRFGIAIAHSNSKAIYFTCELGGGYRHKRVKRSGNGKTLAPSKRIGSKKIHCPFAMVATFSKKRQYWTLRITQNKHNHPRLNPLLNFPMLRKRSPRVNGTISYLYRQGDKPSVIQKKLENLYPSLIIKREDIYNEVRILKKKGLVPTNPRARSKNSRIQLHSEQSLSPSSRPSTSSFKKNEIWVGQQLTEKQNAHVKRTVDSLPWNGAPFQNLNPNSNNSEIQKQTGSSQDIDQHYHLPYNAATQIDHVYASSASSDSKDSHFILNERLLDDN</sequence>
<evidence type="ECO:0000313" key="4">
    <source>
        <dbReference type="EMBL" id="QOU22483.1"/>
    </source>
</evidence>
<dbReference type="KEGG" id="bbrx:BRETT_002663"/>
<dbReference type="GO" id="GO:0000981">
    <property type="term" value="F:DNA-binding transcription factor activity, RNA polymerase II-specific"/>
    <property type="evidence" value="ECO:0007669"/>
    <property type="project" value="InterPro"/>
</dbReference>
<evidence type="ECO:0000256" key="2">
    <source>
        <dbReference type="SAM" id="Coils"/>
    </source>
</evidence>
<feature type="coiled-coil region" evidence="2">
    <location>
        <begin position="163"/>
        <end position="193"/>
    </location>
</feature>
<dbReference type="Proteomes" id="UP000663131">
    <property type="component" value="Chromosome 9"/>
</dbReference>
<dbReference type="RefSeq" id="XP_041138976.1">
    <property type="nucleotide sequence ID" value="XM_041281185.1"/>
</dbReference>
<evidence type="ECO:0000256" key="3">
    <source>
        <dbReference type="SAM" id="MobiDB-lite"/>
    </source>
</evidence>
<dbReference type="OrthoDB" id="16547at2759"/>
<evidence type="ECO:0000256" key="1">
    <source>
        <dbReference type="ARBA" id="ARBA00009986"/>
    </source>
</evidence>
<dbReference type="GO" id="GO:0006210">
    <property type="term" value="P:thymine catabolic process"/>
    <property type="evidence" value="ECO:0007669"/>
    <property type="project" value="TreeGrafter"/>
</dbReference>
<feature type="region of interest" description="Disordered" evidence="3">
    <location>
        <begin position="18"/>
        <end position="50"/>
    </location>
</feature>
<gene>
    <name evidence="4" type="ORF">BRETT_002663</name>
</gene>
<reference evidence="4" key="1">
    <citation type="submission" date="2020-10" db="EMBL/GenBank/DDBJ databases">
        <authorList>
            <person name="Palmer J.M."/>
        </authorList>
    </citation>
    <scope>NUCLEOTIDE SEQUENCE</scope>
    <source>
        <strain evidence="4">UCD 2041</strain>
    </source>
</reference>
<accession>A0A871R7L2</accession>
<dbReference type="InterPro" id="IPR010061">
    <property type="entry name" value="MeMal-semiAld_DH"/>
</dbReference>
<dbReference type="PANTHER" id="PTHR43866:SF3">
    <property type="entry name" value="METHYLMALONATE-SEMIALDEHYDE DEHYDROGENASE [ACYLATING], MITOCHONDRIAL"/>
    <property type="match status" value="1"/>
</dbReference>
<name>A0A871R7L2_DEKBR</name>
<feature type="region of interest" description="Disordered" evidence="3">
    <location>
        <begin position="439"/>
        <end position="470"/>
    </location>
</feature>
<feature type="compositionally biased region" description="Low complexity" evidence="3">
    <location>
        <begin position="455"/>
        <end position="469"/>
    </location>
</feature>
<evidence type="ECO:0008006" key="6">
    <source>
        <dbReference type="Google" id="ProtNLM"/>
    </source>
</evidence>
<dbReference type="GO" id="GO:0006574">
    <property type="term" value="P:L-valine catabolic process"/>
    <property type="evidence" value="ECO:0007669"/>
    <property type="project" value="TreeGrafter"/>
</dbReference>
<dbReference type="GO" id="GO:0045944">
    <property type="term" value="P:positive regulation of transcription by RNA polymerase II"/>
    <property type="evidence" value="ECO:0007669"/>
    <property type="project" value="InterPro"/>
</dbReference>
<organism evidence="4 5">
    <name type="scientific">Dekkera bruxellensis</name>
    <name type="common">Brettanomyces custersii</name>
    <dbReference type="NCBI Taxonomy" id="5007"/>
    <lineage>
        <taxon>Eukaryota</taxon>
        <taxon>Fungi</taxon>
        <taxon>Dikarya</taxon>
        <taxon>Ascomycota</taxon>
        <taxon>Saccharomycotina</taxon>
        <taxon>Pichiomycetes</taxon>
        <taxon>Pichiales</taxon>
        <taxon>Pichiaceae</taxon>
        <taxon>Brettanomyces</taxon>
    </lineage>
</organism>
<reference evidence="4" key="2">
    <citation type="journal article" name="BMC Genomics">
        <title>New genome assemblies reveal patterns of domestication and adaptation across Brettanomyces (Dekkera) species.</title>
        <authorList>
            <person name="Roach M.J."/>
            <person name="Borneman A.R."/>
        </authorList>
    </citation>
    <scope>NUCLEOTIDE SEQUENCE</scope>
    <source>
        <strain evidence="4">UCD 2041</strain>
    </source>
</reference>
<evidence type="ECO:0000313" key="5">
    <source>
        <dbReference type="Proteomes" id="UP000663131"/>
    </source>
</evidence>
<dbReference type="AlphaFoldDB" id="A0A871R7L2"/>
<dbReference type="EMBL" id="CP063137">
    <property type="protein sequence ID" value="QOU22483.1"/>
    <property type="molecule type" value="Genomic_DNA"/>
</dbReference>
<feature type="compositionally biased region" description="Low complexity" evidence="3">
    <location>
        <begin position="18"/>
        <end position="34"/>
    </location>
</feature>
<dbReference type="GeneID" id="64574587"/>
<dbReference type="PANTHER" id="PTHR43866">
    <property type="entry name" value="MALONATE-SEMIALDEHYDE DEHYDROGENASE"/>
    <property type="match status" value="1"/>
</dbReference>
<keyword evidence="2" id="KW-0175">Coiled coil</keyword>
<feature type="compositionally biased region" description="Polar residues" evidence="3">
    <location>
        <begin position="35"/>
        <end position="46"/>
    </location>
</feature>
<comment type="similarity">
    <text evidence="1">Belongs to the aldehyde dehydrogenase family.</text>
</comment>